<feature type="region of interest" description="Disordered" evidence="1">
    <location>
        <begin position="288"/>
        <end position="315"/>
    </location>
</feature>
<feature type="region of interest" description="Disordered" evidence="1">
    <location>
        <begin position="465"/>
        <end position="637"/>
    </location>
</feature>
<proteinExistence type="predicted"/>
<feature type="compositionally biased region" description="Polar residues" evidence="1">
    <location>
        <begin position="365"/>
        <end position="374"/>
    </location>
</feature>
<feature type="compositionally biased region" description="Basic and acidic residues" evidence="1">
    <location>
        <begin position="227"/>
        <end position="239"/>
    </location>
</feature>
<dbReference type="AlphaFoldDB" id="A0A9P5YD98"/>
<dbReference type="OrthoDB" id="2804493at2759"/>
<feature type="transmembrane region" description="Helical" evidence="2">
    <location>
        <begin position="65"/>
        <end position="84"/>
    </location>
</feature>
<comment type="caution">
    <text evidence="3">The sequence shown here is derived from an EMBL/GenBank/DDBJ whole genome shotgun (WGS) entry which is preliminary data.</text>
</comment>
<keyword evidence="2" id="KW-0472">Membrane</keyword>
<evidence type="ECO:0000313" key="4">
    <source>
        <dbReference type="Proteomes" id="UP000807353"/>
    </source>
</evidence>
<evidence type="ECO:0000256" key="2">
    <source>
        <dbReference type="SAM" id="Phobius"/>
    </source>
</evidence>
<dbReference type="EMBL" id="MU150238">
    <property type="protein sequence ID" value="KAF9467149.1"/>
    <property type="molecule type" value="Genomic_DNA"/>
</dbReference>
<feature type="compositionally biased region" description="Polar residues" evidence="1">
    <location>
        <begin position="245"/>
        <end position="258"/>
    </location>
</feature>
<protein>
    <submittedName>
        <fullName evidence="3">Uncharacterized protein</fullName>
    </submittedName>
</protein>
<feature type="compositionally biased region" description="Low complexity" evidence="1">
    <location>
        <begin position="375"/>
        <end position="384"/>
    </location>
</feature>
<feature type="compositionally biased region" description="Pro residues" evidence="1">
    <location>
        <begin position="544"/>
        <end position="553"/>
    </location>
</feature>
<feature type="compositionally biased region" description="Polar residues" evidence="1">
    <location>
        <begin position="477"/>
        <end position="486"/>
    </location>
</feature>
<name>A0A9P5YD98_9AGAR</name>
<keyword evidence="2" id="KW-0812">Transmembrane</keyword>
<evidence type="ECO:0000313" key="3">
    <source>
        <dbReference type="EMBL" id="KAF9467149.1"/>
    </source>
</evidence>
<feature type="region of interest" description="Disordered" evidence="1">
    <location>
        <begin position="127"/>
        <end position="158"/>
    </location>
</feature>
<feature type="compositionally biased region" description="Low complexity" evidence="1">
    <location>
        <begin position="616"/>
        <end position="626"/>
    </location>
</feature>
<reference evidence="3" key="1">
    <citation type="submission" date="2020-11" db="EMBL/GenBank/DDBJ databases">
        <authorList>
            <consortium name="DOE Joint Genome Institute"/>
            <person name="Ahrendt S."/>
            <person name="Riley R."/>
            <person name="Andreopoulos W."/>
            <person name="Labutti K."/>
            <person name="Pangilinan J."/>
            <person name="Ruiz-Duenas F.J."/>
            <person name="Barrasa J.M."/>
            <person name="Sanchez-Garcia M."/>
            <person name="Camarero S."/>
            <person name="Miyauchi S."/>
            <person name="Serrano A."/>
            <person name="Linde D."/>
            <person name="Babiker R."/>
            <person name="Drula E."/>
            <person name="Ayuso-Fernandez I."/>
            <person name="Pacheco R."/>
            <person name="Padilla G."/>
            <person name="Ferreira P."/>
            <person name="Barriuso J."/>
            <person name="Kellner H."/>
            <person name="Castanera R."/>
            <person name="Alfaro M."/>
            <person name="Ramirez L."/>
            <person name="Pisabarro A.G."/>
            <person name="Kuo A."/>
            <person name="Tritt A."/>
            <person name="Lipzen A."/>
            <person name="He G."/>
            <person name="Yan M."/>
            <person name="Ng V."/>
            <person name="Cullen D."/>
            <person name="Martin F."/>
            <person name="Rosso M.-N."/>
            <person name="Henrissat B."/>
            <person name="Hibbett D."/>
            <person name="Martinez A.T."/>
            <person name="Grigoriev I.V."/>
        </authorList>
    </citation>
    <scope>NUCLEOTIDE SEQUENCE</scope>
    <source>
        <strain evidence="3">CBS 247.69</strain>
    </source>
</reference>
<feature type="compositionally biased region" description="Low complexity" evidence="1">
    <location>
        <begin position="534"/>
        <end position="543"/>
    </location>
</feature>
<sequence length="637" mass="68656">MAPKQPTPTRHYVGLSTRQFGLLLLIAPQLLFGRVAAVPLSLNRLKSRSMLLEIRDSATDVTPKIWIPILVITAILAVLSLLSCQRDTIRERFTRWRNRGVNSPAMVGTPGTREITAEQLAGTINGAVAPAGTTGNRTRRTRRPRRTPSQISTTSLPAYNKEPGEEELVIFRGPQDMEDAGMPTAVVMPSLSEDGEDSVHSRDNLESDRYAPMPTSPNNQPLLQDDNPSHDQHEERIHPTIDQGPRQSAETLNSSEEANSLMRVDTNAPEYIDPRGEAPAYFEAVDMSEGASQPRATLPSAIPTSPPTSPSVVPQRRSGFRTLLSSLPNRISMHGASVSHSSHIRADSSLSMVSSDISHERDGSRSQASHRATPSGSGSLLGLSPFRTLSRQKSINNVNLNSPSLISLNSISSPLTHTVVRTEFTYPKAGPTPEQLKLISSRESFARFGKPYGPDAIAFAASASRQDLDGPPPDFDMSNSDTQQIPGSAGPSRLRTTSNAADQGTAADDSGSSSESETEPVESNTDMIPAGENPPLSLTTWSPSPGPQTPPLEPSDHDAPPTSFRVPSSFERSESRASSMQSYATAAESVIVPQSTKDLEDAESPPTTPRQGGQHTLEPTDTTITTTEHRRNPNLTS</sequence>
<feature type="compositionally biased region" description="Basic and acidic residues" evidence="1">
    <location>
        <begin position="197"/>
        <end position="209"/>
    </location>
</feature>
<feature type="compositionally biased region" description="Low complexity" evidence="1">
    <location>
        <begin position="504"/>
        <end position="515"/>
    </location>
</feature>
<feature type="region of interest" description="Disordered" evidence="1">
    <location>
        <begin position="349"/>
        <end position="384"/>
    </location>
</feature>
<organism evidence="3 4">
    <name type="scientific">Collybia nuda</name>
    <dbReference type="NCBI Taxonomy" id="64659"/>
    <lineage>
        <taxon>Eukaryota</taxon>
        <taxon>Fungi</taxon>
        <taxon>Dikarya</taxon>
        <taxon>Basidiomycota</taxon>
        <taxon>Agaricomycotina</taxon>
        <taxon>Agaricomycetes</taxon>
        <taxon>Agaricomycetidae</taxon>
        <taxon>Agaricales</taxon>
        <taxon>Tricholomatineae</taxon>
        <taxon>Clitocybaceae</taxon>
        <taxon>Collybia</taxon>
    </lineage>
</organism>
<feature type="region of interest" description="Disordered" evidence="1">
    <location>
        <begin position="191"/>
        <end position="271"/>
    </location>
</feature>
<gene>
    <name evidence="3" type="ORF">BDZ94DRAFT_1305638</name>
</gene>
<evidence type="ECO:0000256" key="1">
    <source>
        <dbReference type="SAM" id="MobiDB-lite"/>
    </source>
</evidence>
<keyword evidence="2" id="KW-1133">Transmembrane helix</keyword>
<keyword evidence="4" id="KW-1185">Reference proteome</keyword>
<accession>A0A9P5YD98</accession>
<feature type="compositionally biased region" description="Basic residues" evidence="1">
    <location>
        <begin position="137"/>
        <end position="146"/>
    </location>
</feature>
<dbReference type="Proteomes" id="UP000807353">
    <property type="component" value="Unassembled WGS sequence"/>
</dbReference>